<dbReference type="EMBL" id="NBCO01000015">
    <property type="protein sequence ID" value="ORC88764.1"/>
    <property type="molecule type" value="Genomic_DNA"/>
</dbReference>
<evidence type="ECO:0000313" key="1">
    <source>
        <dbReference type="EMBL" id="ORC88764.1"/>
    </source>
</evidence>
<sequence length="241" mass="26789">MSSLCSESGSEESLLTEREKKQCEEYGREVAAIVMQMNHIPEMYRDRDYCRCVVDLRQLYKKFESRIASWPDDKRREANEIVAEFVGNTDLGAVVDTAERALAGANGNTGSGGSSGNNGGISSFFAAFWEFVKENPKVVGAVALILLGGGMCIYWRCEIVGFLWRLPKGTFGLLKEFCVSLVERVSSLSLRDLRILVLRELKTIFGLPEITEPLVECVNSLSGPLLLLLLLLLGSWPRNKN</sequence>
<comment type="caution">
    <text evidence="1">The sequence shown here is derived from an EMBL/GenBank/DDBJ whole genome shotgun (WGS) entry which is preliminary data.</text>
</comment>
<reference evidence="1 2" key="1">
    <citation type="submission" date="2017-03" db="EMBL/GenBank/DDBJ databases">
        <title>An alternative strategy for trypanosome survival in the mammalian bloodstream revealed through genome and transcriptome analysis of the ubiquitous bovine parasite Trypanosoma (Megatrypanum) theileri.</title>
        <authorList>
            <person name="Kelly S."/>
            <person name="Ivens A."/>
            <person name="Mott A."/>
            <person name="O'Neill E."/>
            <person name="Emms D."/>
            <person name="Macleod O."/>
            <person name="Voorheis P."/>
            <person name="Matthews J."/>
            <person name="Matthews K."/>
            <person name="Carrington M."/>
        </authorList>
    </citation>
    <scope>NUCLEOTIDE SEQUENCE [LARGE SCALE GENOMIC DNA]</scope>
    <source>
        <strain evidence="1">Edinburgh</strain>
    </source>
</reference>
<keyword evidence="2" id="KW-1185">Reference proteome</keyword>
<evidence type="ECO:0000313" key="2">
    <source>
        <dbReference type="Proteomes" id="UP000192257"/>
    </source>
</evidence>
<accession>A0A1X0NVN1</accession>
<dbReference type="GeneID" id="39985627"/>
<organism evidence="1 2">
    <name type="scientific">Trypanosoma theileri</name>
    <dbReference type="NCBI Taxonomy" id="67003"/>
    <lineage>
        <taxon>Eukaryota</taxon>
        <taxon>Discoba</taxon>
        <taxon>Euglenozoa</taxon>
        <taxon>Kinetoplastea</taxon>
        <taxon>Metakinetoplastina</taxon>
        <taxon>Trypanosomatida</taxon>
        <taxon>Trypanosomatidae</taxon>
        <taxon>Trypanosoma</taxon>
    </lineage>
</organism>
<dbReference type="VEuPathDB" id="TriTrypDB:TM35_000151950"/>
<dbReference type="Proteomes" id="UP000192257">
    <property type="component" value="Unassembled WGS sequence"/>
</dbReference>
<gene>
    <name evidence="1" type="ORF">TM35_000151950</name>
</gene>
<dbReference type="AlphaFoldDB" id="A0A1X0NVN1"/>
<protein>
    <submittedName>
        <fullName evidence="1">Uncharacterized protein</fullName>
    </submittedName>
</protein>
<name>A0A1X0NVN1_9TRYP</name>
<proteinExistence type="predicted"/>
<dbReference type="RefSeq" id="XP_028882830.1">
    <property type="nucleotide sequence ID" value="XM_029025847.1"/>
</dbReference>